<keyword evidence="2" id="KW-1185">Reference proteome</keyword>
<gene>
    <name evidence="1" type="ORF">GCM10007940_31500</name>
</gene>
<accession>A0AA37SS17</accession>
<protein>
    <submittedName>
        <fullName evidence="1">Uncharacterized protein</fullName>
    </submittedName>
</protein>
<proteinExistence type="predicted"/>
<evidence type="ECO:0000313" key="1">
    <source>
        <dbReference type="EMBL" id="GLR18534.1"/>
    </source>
</evidence>
<reference evidence="1" key="2">
    <citation type="submission" date="2023-01" db="EMBL/GenBank/DDBJ databases">
        <title>Draft genome sequence of Portibacter lacus strain NBRC 108769.</title>
        <authorList>
            <person name="Sun Q."/>
            <person name="Mori K."/>
        </authorList>
    </citation>
    <scope>NUCLEOTIDE SEQUENCE</scope>
    <source>
        <strain evidence="1">NBRC 108769</strain>
    </source>
</reference>
<dbReference type="AlphaFoldDB" id="A0AA37SS17"/>
<dbReference type="RefSeq" id="WP_235294343.1">
    <property type="nucleotide sequence ID" value="NZ_BSOH01000021.1"/>
</dbReference>
<comment type="caution">
    <text evidence="1">The sequence shown here is derived from an EMBL/GenBank/DDBJ whole genome shotgun (WGS) entry which is preliminary data.</text>
</comment>
<reference evidence="1" key="1">
    <citation type="journal article" date="2014" name="Int. J. Syst. Evol. Microbiol.">
        <title>Complete genome sequence of Corynebacterium casei LMG S-19264T (=DSM 44701T), isolated from a smear-ripened cheese.</title>
        <authorList>
            <consortium name="US DOE Joint Genome Institute (JGI-PGF)"/>
            <person name="Walter F."/>
            <person name="Albersmeier A."/>
            <person name="Kalinowski J."/>
            <person name="Ruckert C."/>
        </authorList>
    </citation>
    <scope>NUCLEOTIDE SEQUENCE</scope>
    <source>
        <strain evidence="1">NBRC 108769</strain>
    </source>
</reference>
<organism evidence="1 2">
    <name type="scientific">Portibacter lacus</name>
    <dbReference type="NCBI Taxonomy" id="1099794"/>
    <lineage>
        <taxon>Bacteria</taxon>
        <taxon>Pseudomonadati</taxon>
        <taxon>Bacteroidota</taxon>
        <taxon>Saprospiria</taxon>
        <taxon>Saprospirales</taxon>
        <taxon>Haliscomenobacteraceae</taxon>
        <taxon>Portibacter</taxon>
    </lineage>
</organism>
<sequence length="85" mass="10152">MEHYEHDLESFNTLSMDEQVNIAKAKASKVESIEDEDVRIDLYSYCDFFIELTFRKELRIIKDIKGIDAMEYAEKYIELEDLNSY</sequence>
<dbReference type="Proteomes" id="UP001156666">
    <property type="component" value="Unassembled WGS sequence"/>
</dbReference>
<evidence type="ECO:0000313" key="2">
    <source>
        <dbReference type="Proteomes" id="UP001156666"/>
    </source>
</evidence>
<dbReference type="EMBL" id="BSOH01000021">
    <property type="protein sequence ID" value="GLR18534.1"/>
    <property type="molecule type" value="Genomic_DNA"/>
</dbReference>
<name>A0AA37SS17_9BACT</name>